<proteinExistence type="predicted"/>
<comment type="caution">
    <text evidence="3">The sequence shown here is derived from an EMBL/GenBank/DDBJ whole genome shotgun (WGS) entry which is preliminary data.</text>
</comment>
<evidence type="ECO:0000256" key="1">
    <source>
        <dbReference type="SAM" id="MobiDB-lite"/>
    </source>
</evidence>
<accession>A0AAN8VLS9</accession>
<evidence type="ECO:0000313" key="3">
    <source>
        <dbReference type="EMBL" id="KAK6931837.1"/>
    </source>
</evidence>
<keyword evidence="2" id="KW-1133">Transmembrane helix</keyword>
<feature type="transmembrane region" description="Helical" evidence="2">
    <location>
        <begin position="47"/>
        <end position="68"/>
    </location>
</feature>
<protein>
    <submittedName>
        <fullName evidence="3">Uncharacterized protein</fullName>
    </submittedName>
</protein>
<dbReference type="PANTHER" id="PTHR33474:SF28">
    <property type="entry name" value="OS01G0815400 PROTEIN"/>
    <property type="match status" value="1"/>
</dbReference>
<keyword evidence="2" id="KW-0812">Transmembrane</keyword>
<dbReference type="AlphaFoldDB" id="A0AAN8VLS9"/>
<evidence type="ECO:0000256" key="2">
    <source>
        <dbReference type="SAM" id="Phobius"/>
    </source>
</evidence>
<name>A0AAN8VLS9_9MAGN</name>
<feature type="region of interest" description="Disordered" evidence="1">
    <location>
        <begin position="124"/>
        <end position="146"/>
    </location>
</feature>
<reference evidence="3 4" key="1">
    <citation type="submission" date="2023-12" db="EMBL/GenBank/DDBJ databases">
        <title>A high-quality genome assembly for Dillenia turbinata (Dilleniales).</title>
        <authorList>
            <person name="Chanderbali A."/>
        </authorList>
    </citation>
    <scope>NUCLEOTIDE SEQUENCE [LARGE SCALE GENOMIC DNA]</scope>
    <source>
        <strain evidence="3">LSX21</strain>
        <tissue evidence="3">Leaf</tissue>
    </source>
</reference>
<keyword evidence="2" id="KW-0472">Membrane</keyword>
<dbReference type="EMBL" id="JBAMMX010000011">
    <property type="protein sequence ID" value="KAK6931837.1"/>
    <property type="molecule type" value="Genomic_DNA"/>
</dbReference>
<evidence type="ECO:0000313" key="4">
    <source>
        <dbReference type="Proteomes" id="UP001370490"/>
    </source>
</evidence>
<keyword evidence="4" id="KW-1185">Reference proteome</keyword>
<gene>
    <name evidence="3" type="ORF">RJ641_003630</name>
</gene>
<sequence>MNINTNPTCAFSFASFSDDYITITPDSKLFPSQTKLGEMEQTCSLKILLLLSLGLLLVFSSASAASAFTSRSFKLINKDPSQLNFLAEQEIRREGKVFDVEEEGGQQQVHEEGRRMKLLEYTVEDYPGTGANHNHDPPESPGSQQP</sequence>
<organism evidence="3 4">
    <name type="scientific">Dillenia turbinata</name>
    <dbReference type="NCBI Taxonomy" id="194707"/>
    <lineage>
        <taxon>Eukaryota</taxon>
        <taxon>Viridiplantae</taxon>
        <taxon>Streptophyta</taxon>
        <taxon>Embryophyta</taxon>
        <taxon>Tracheophyta</taxon>
        <taxon>Spermatophyta</taxon>
        <taxon>Magnoliopsida</taxon>
        <taxon>eudicotyledons</taxon>
        <taxon>Gunneridae</taxon>
        <taxon>Pentapetalae</taxon>
        <taxon>Dilleniales</taxon>
        <taxon>Dilleniaceae</taxon>
        <taxon>Dillenia</taxon>
    </lineage>
</organism>
<dbReference type="Proteomes" id="UP001370490">
    <property type="component" value="Unassembled WGS sequence"/>
</dbReference>
<dbReference type="PANTHER" id="PTHR33474">
    <property type="entry name" value="TRANSMEMBRANE PROTEIN"/>
    <property type="match status" value="1"/>
</dbReference>